<dbReference type="AlphaFoldDB" id="A0A1Q9X4R6"/>
<proteinExistence type="predicted"/>
<organism evidence="1 2">
    <name type="scientific">Pseudomonas reinekei</name>
    <dbReference type="NCBI Taxonomy" id="395598"/>
    <lineage>
        <taxon>Bacteria</taxon>
        <taxon>Pseudomonadati</taxon>
        <taxon>Pseudomonadota</taxon>
        <taxon>Gammaproteobacteria</taxon>
        <taxon>Pseudomonadales</taxon>
        <taxon>Pseudomonadaceae</taxon>
        <taxon>Pseudomonas</taxon>
    </lineage>
</organism>
<comment type="caution">
    <text evidence="1">The sequence shown here is derived from an EMBL/GenBank/DDBJ whole genome shotgun (WGS) entry which is preliminary data.</text>
</comment>
<dbReference type="Proteomes" id="UP000186756">
    <property type="component" value="Unassembled WGS sequence"/>
</dbReference>
<sequence>MNLPFIFIDDVGAAESSYFVMAWFARPSFRRLAQGRKDGFVIARNIRYGTCQKLQVRHFSQTSLKWMSETSLIFVGYFVASFSSARCALIF</sequence>
<evidence type="ECO:0000313" key="1">
    <source>
        <dbReference type="EMBL" id="OLU05994.1"/>
    </source>
</evidence>
<evidence type="ECO:0000313" key="2">
    <source>
        <dbReference type="Proteomes" id="UP000186756"/>
    </source>
</evidence>
<reference evidence="1" key="1">
    <citation type="submission" date="2017-01" db="EMBL/GenBank/DDBJ databases">
        <authorList>
            <person name="Poblete-Castro I."/>
        </authorList>
    </citation>
    <scope>NUCLEOTIDE SEQUENCE [LARGE SCALE GENOMIC DNA]</scope>
    <source>
        <strain evidence="1">MT1</strain>
    </source>
</reference>
<accession>A0A1Q9X4R6</accession>
<dbReference type="EMBL" id="MSTQ01000001">
    <property type="protein sequence ID" value="OLU05994.1"/>
    <property type="molecule type" value="Genomic_DNA"/>
</dbReference>
<keyword evidence="2" id="KW-1185">Reference proteome</keyword>
<name>A0A1Q9X4R6_PSERE</name>
<gene>
    <name evidence="1" type="ORF">BVK86_01145</name>
</gene>
<protein>
    <submittedName>
        <fullName evidence="1">Uncharacterized protein</fullName>
    </submittedName>
</protein>